<feature type="domain" description="Secretion system C-terminal sorting" evidence="4">
    <location>
        <begin position="1359"/>
        <end position="1434"/>
    </location>
</feature>
<organism evidence="6 7">
    <name type="scientific">Rhodocytophaga rosea</name>
    <dbReference type="NCBI Taxonomy" id="2704465"/>
    <lineage>
        <taxon>Bacteria</taxon>
        <taxon>Pseudomonadati</taxon>
        <taxon>Bacteroidota</taxon>
        <taxon>Cytophagia</taxon>
        <taxon>Cytophagales</taxon>
        <taxon>Rhodocytophagaceae</taxon>
        <taxon>Rhodocytophaga</taxon>
    </lineage>
</organism>
<gene>
    <name evidence="6" type="ORF">GXP67_10155</name>
</gene>
<feature type="domain" description="GEVED" evidence="5">
    <location>
        <begin position="828"/>
        <end position="904"/>
    </location>
</feature>
<protein>
    <submittedName>
        <fullName evidence="6">M6 family metalloprotease domain-containing protein</fullName>
    </submittedName>
</protein>
<dbReference type="InterPro" id="IPR045474">
    <property type="entry name" value="GEVED"/>
</dbReference>
<dbReference type="SUPFAM" id="SSF55486">
    <property type="entry name" value="Metalloproteases ('zincins'), catalytic domain"/>
    <property type="match status" value="1"/>
</dbReference>
<dbReference type="NCBIfam" id="TIGR03296">
    <property type="entry name" value="M6dom_TIGR03296"/>
    <property type="match status" value="1"/>
</dbReference>
<name>A0A6C0GGH8_9BACT</name>
<evidence type="ECO:0000256" key="1">
    <source>
        <dbReference type="SAM" id="MobiDB-lite"/>
    </source>
</evidence>
<accession>A0A6C0GGH8</accession>
<dbReference type="Pfam" id="PF18962">
    <property type="entry name" value="Por_Secre_tail"/>
    <property type="match status" value="1"/>
</dbReference>
<feature type="chain" id="PRO_5025448408" evidence="2">
    <location>
        <begin position="26"/>
        <end position="1437"/>
    </location>
</feature>
<dbReference type="Pfam" id="PF05547">
    <property type="entry name" value="Peptidase_M6"/>
    <property type="match status" value="1"/>
</dbReference>
<sequence length="1437" mass="154341">MQTLYLLRTKTFTLVFVLLCYAAVAQQISNCPASPYPIIITQADGTSVTIIGKGNQLNAWTETLDGYSVVNKNGVYEYARKANGRLVASGMKARNRADRTTAEIEFLQKLPKALKPNAPDNINHSLLKSSPAASGPQKIGYPKSGNVKALLLLIKYPDLSNTYTKANFNNMMNQSNFNGTGSFKDFYASSSFGQLTISTDVFGWYTASENFNYYSAQNGDGRASKLVREAVDAAQAAGVDFSQYDNDGDGVVDGIIVAHAGPGAEEGNQQQFIWSHRWDLSARSNEVTYDGVLIDGYMINPERRLSTNGMVGIGVFCHEFGHNLGLPDLYDSNGGSQGTGEWSLMAGAGWLGNELTPGNFCAWCRTKLGWVTPTPLGIIAGSYSLEAASSSKQVFRINTALPNEYFLLENRQRTGLDEALKGSGLAIWHINTNKTSLYPGSNTVNADENMKGVDLEEADGLKQLDNEDLDNRGDGGDLYPGTSINRNFTNTSTPNSKTYTNASTGITIKNIMADKAGKIWFTYGNPAPVISGFVPSAGGTGTIVTITGNHFLGATSVSFNLLNAYRFTIINATTISAIVPIGATTGKIRVTTPDGTATSATDYTVDGYCVPIYSVAHSLNDMDYINNFSFHTLVRTNSGISNNESNYSNSPSYGPFSYSTQVLPGQSYPISMQAGDGPQSFGVWIDYNNDEDFNDAGEFVYKSPTVGQGIFTGTVTIPSQVTTGLKRMRVRCANSIVSAENSCTPLSFGETEDYTITTGYCVPIYTVACTSDYIDDFSFHTLINNNSGCNGKERNYSNSPAILSSTTTVSKGKSYPISIQSGPRGQGFGVWIDYNNDYDFGDVGEFVYHTLTAGTGLYTGNITIPAGVSTGPKRLRVRSRRNTLISGAQSCEAFTNGETQDYTIHIEGPIASANPWNKRFGGSGTDNFSVVIKTSDGGYLLGGYSASGQSGDKSEASQGNNDFWIVKTDVLGNKLWDKRYGGSAADILNTAIQTSDGGYLLGGNSTSGISGDKTEAGRGGKDFWVIKITNAGVKQWDKRFGGSGEDDLRTLIQTEADAYLLGGYSNSAASGDKTQDAKGGQDYWIVKLNASGVKQFDKTFGGSADDFLEGVVETTDGGYILAGRSASSQSGDRSQSSKGGRDYWIVRTDGNGSKQWDKCFGGGGDDDLYAIGKGTDYFYLAGFSTSGVSGDKSQDTQGGKDFWMLKIAANGVKLWDKRFGGSDDEELRSIIQTTDGGYLLAGKSVSGVSGDKSQNSWGSSDYWIVKTDGNGSKQWDKRFGGTGAEELRTVLQTSDGGYLLGGRSDSGVSGDKTQTSQGGNDYWMVKVLADGQSIAPATRLAFESQVSELVNELSLKAAPNPFTEKITVSFTLLQSEQVMLKVYDSQGREVGHLYNGEADAGKHYEFEWSSGTHKSGLYVVQLSTASQVSYQKIILSR</sequence>
<feature type="compositionally biased region" description="Low complexity" evidence="1">
    <location>
        <begin position="1123"/>
        <end position="1138"/>
    </location>
</feature>
<keyword evidence="6" id="KW-0645">Protease</keyword>
<evidence type="ECO:0000313" key="7">
    <source>
        <dbReference type="Proteomes" id="UP000480178"/>
    </source>
</evidence>
<feature type="domain" description="GEVED" evidence="5">
    <location>
        <begin position="681"/>
        <end position="757"/>
    </location>
</feature>
<dbReference type="Proteomes" id="UP000480178">
    <property type="component" value="Chromosome"/>
</dbReference>
<dbReference type="Pfam" id="PF20009">
    <property type="entry name" value="GEVED"/>
    <property type="match status" value="2"/>
</dbReference>
<dbReference type="RefSeq" id="WP_162443029.1">
    <property type="nucleotide sequence ID" value="NZ_CP048222.1"/>
</dbReference>
<feature type="region of interest" description="Disordered" evidence="1">
    <location>
        <begin position="465"/>
        <end position="496"/>
    </location>
</feature>
<dbReference type="Gene3D" id="2.60.40.10">
    <property type="entry name" value="Immunoglobulins"/>
    <property type="match status" value="1"/>
</dbReference>
<evidence type="ECO:0000313" key="6">
    <source>
        <dbReference type="EMBL" id="QHT66985.1"/>
    </source>
</evidence>
<evidence type="ECO:0000259" key="4">
    <source>
        <dbReference type="Pfam" id="PF18962"/>
    </source>
</evidence>
<dbReference type="GO" id="GO:0008237">
    <property type="term" value="F:metallopeptidase activity"/>
    <property type="evidence" value="ECO:0007669"/>
    <property type="project" value="UniProtKB-KW"/>
</dbReference>
<keyword evidence="7" id="KW-1185">Reference proteome</keyword>
<dbReference type="CDD" id="cd00102">
    <property type="entry name" value="IPT"/>
    <property type="match status" value="1"/>
</dbReference>
<dbReference type="InterPro" id="IPR013783">
    <property type="entry name" value="Ig-like_fold"/>
</dbReference>
<proteinExistence type="predicted"/>
<feature type="signal peptide" evidence="2">
    <location>
        <begin position="1"/>
        <end position="25"/>
    </location>
</feature>
<feature type="compositionally biased region" description="Polar residues" evidence="1">
    <location>
        <begin position="482"/>
        <end position="496"/>
    </location>
</feature>
<dbReference type="InterPro" id="IPR008757">
    <property type="entry name" value="Peptidase_M6-like_domain"/>
</dbReference>
<feature type="domain" description="Peptidase M6-like" evidence="3">
    <location>
        <begin position="162"/>
        <end position="363"/>
    </location>
</feature>
<feature type="region of interest" description="Disordered" evidence="1">
    <location>
        <begin position="1123"/>
        <end position="1144"/>
    </location>
</feature>
<dbReference type="KEGG" id="rhoz:GXP67_10155"/>
<keyword evidence="6" id="KW-0378">Hydrolase</keyword>
<dbReference type="EMBL" id="CP048222">
    <property type="protein sequence ID" value="QHT66985.1"/>
    <property type="molecule type" value="Genomic_DNA"/>
</dbReference>
<evidence type="ECO:0000256" key="2">
    <source>
        <dbReference type="SAM" id="SignalP"/>
    </source>
</evidence>
<evidence type="ECO:0000259" key="3">
    <source>
        <dbReference type="Pfam" id="PF05547"/>
    </source>
</evidence>
<dbReference type="PANTHER" id="PTHR41775:SF1">
    <property type="entry name" value="PEPTIDASE M6-LIKE DOMAIN-CONTAINING PROTEIN"/>
    <property type="match status" value="1"/>
</dbReference>
<dbReference type="NCBIfam" id="TIGR04183">
    <property type="entry name" value="Por_Secre_tail"/>
    <property type="match status" value="1"/>
</dbReference>
<dbReference type="PANTHER" id="PTHR41775">
    <property type="entry name" value="SECRETED PROTEIN-RELATED"/>
    <property type="match status" value="1"/>
</dbReference>
<keyword evidence="2" id="KW-0732">Signal</keyword>
<dbReference type="InterPro" id="IPR014756">
    <property type="entry name" value="Ig_E-set"/>
</dbReference>
<dbReference type="SUPFAM" id="SSF81296">
    <property type="entry name" value="E set domains"/>
    <property type="match status" value="1"/>
</dbReference>
<reference evidence="6 7" key="1">
    <citation type="submission" date="2020-01" db="EMBL/GenBank/DDBJ databases">
        <authorList>
            <person name="Kim M.K."/>
        </authorList>
    </citation>
    <scope>NUCLEOTIDE SEQUENCE [LARGE SCALE GENOMIC DNA]</scope>
    <source>
        <strain evidence="6 7">172606-1</strain>
    </source>
</reference>
<dbReference type="GO" id="GO:0006508">
    <property type="term" value="P:proteolysis"/>
    <property type="evidence" value="ECO:0007669"/>
    <property type="project" value="UniProtKB-KW"/>
</dbReference>
<feature type="compositionally biased region" description="Basic and acidic residues" evidence="1">
    <location>
        <begin position="465"/>
        <end position="475"/>
    </location>
</feature>
<evidence type="ECO:0000259" key="5">
    <source>
        <dbReference type="Pfam" id="PF20009"/>
    </source>
</evidence>
<keyword evidence="6" id="KW-0482">Metalloprotease</keyword>
<dbReference type="InterPro" id="IPR026444">
    <property type="entry name" value="Secre_tail"/>
</dbReference>